<dbReference type="PROSITE" id="PS01117">
    <property type="entry name" value="HTH_MARR_1"/>
    <property type="match status" value="1"/>
</dbReference>
<dbReference type="GO" id="GO:0003700">
    <property type="term" value="F:DNA-binding transcription factor activity"/>
    <property type="evidence" value="ECO:0007669"/>
    <property type="project" value="InterPro"/>
</dbReference>
<dbReference type="Pfam" id="PF01047">
    <property type="entry name" value="MarR"/>
    <property type="match status" value="1"/>
</dbReference>
<organism evidence="5 6">
    <name type="scientific">Desulfovibrio porci</name>
    <dbReference type="NCBI Taxonomy" id="2605782"/>
    <lineage>
        <taxon>Bacteria</taxon>
        <taxon>Pseudomonadati</taxon>
        <taxon>Thermodesulfobacteriota</taxon>
        <taxon>Desulfovibrionia</taxon>
        <taxon>Desulfovibrionales</taxon>
        <taxon>Desulfovibrionaceae</taxon>
        <taxon>Desulfovibrio</taxon>
    </lineage>
</organism>
<protein>
    <submittedName>
        <fullName evidence="5">MarR family transcriptional regulator</fullName>
    </submittedName>
</protein>
<feature type="domain" description="HTH marR-type" evidence="4">
    <location>
        <begin position="1"/>
        <end position="133"/>
    </location>
</feature>
<dbReference type="RefSeq" id="WP_154509858.1">
    <property type="nucleotide sequence ID" value="NZ_JAXELC010000035.1"/>
</dbReference>
<evidence type="ECO:0000256" key="1">
    <source>
        <dbReference type="ARBA" id="ARBA00023015"/>
    </source>
</evidence>
<dbReference type="Gene3D" id="1.10.10.10">
    <property type="entry name" value="Winged helix-like DNA-binding domain superfamily/Winged helix DNA-binding domain"/>
    <property type="match status" value="1"/>
</dbReference>
<accession>A0A6L5XJV0</accession>
<dbReference type="PANTHER" id="PTHR42756">
    <property type="entry name" value="TRANSCRIPTIONAL REGULATOR, MARR"/>
    <property type="match status" value="1"/>
</dbReference>
<dbReference type="InterPro" id="IPR011991">
    <property type="entry name" value="ArsR-like_HTH"/>
</dbReference>
<dbReference type="SUPFAM" id="SSF46785">
    <property type="entry name" value="Winged helix' DNA-binding domain"/>
    <property type="match status" value="1"/>
</dbReference>
<keyword evidence="2" id="KW-0238">DNA-binding</keyword>
<evidence type="ECO:0000259" key="4">
    <source>
        <dbReference type="PROSITE" id="PS50995"/>
    </source>
</evidence>
<keyword evidence="1" id="KW-0805">Transcription regulation</keyword>
<dbReference type="InterPro" id="IPR023187">
    <property type="entry name" value="Tscrpt_reg_MarR-type_CS"/>
</dbReference>
<dbReference type="PROSITE" id="PS50995">
    <property type="entry name" value="HTH_MARR_2"/>
    <property type="match status" value="1"/>
</dbReference>
<reference evidence="5 6" key="1">
    <citation type="submission" date="2019-09" db="EMBL/GenBank/DDBJ databases">
        <title>In-depth cultivation of the pig gut microbiome towards novel bacterial diversity and tailored functional studies.</title>
        <authorList>
            <person name="Wylensek D."/>
            <person name="Hitch T.C.A."/>
            <person name="Clavel T."/>
        </authorList>
    </citation>
    <scope>NUCLEOTIDE SEQUENCE [LARGE SCALE GENOMIC DNA]</scope>
    <source>
        <strain evidence="5 6">PG-178-WT-4</strain>
    </source>
</reference>
<evidence type="ECO:0000313" key="5">
    <source>
        <dbReference type="EMBL" id="MSS27465.1"/>
    </source>
</evidence>
<sequence length="149" mass="17051">MDLTCKWITLANRHYYMYLGKALAPLGINTSQYLFILALCREPGITQDKLPERIGINKSNVTRALTQLERAGFIRRESNPHDKRTTTVHPTQRAYDLYPRIMRVVAHWDAAVTSRFSGQEKETLQTLLQRLTDAAKAFKDDAMTGDPQL</sequence>
<dbReference type="InterPro" id="IPR000835">
    <property type="entry name" value="HTH_MarR-typ"/>
</dbReference>
<evidence type="ECO:0000313" key="6">
    <source>
        <dbReference type="Proteomes" id="UP000477488"/>
    </source>
</evidence>
<dbReference type="EMBL" id="VUMH01000004">
    <property type="protein sequence ID" value="MSS27465.1"/>
    <property type="molecule type" value="Genomic_DNA"/>
</dbReference>
<proteinExistence type="predicted"/>
<name>A0A6L5XJV0_9BACT</name>
<evidence type="ECO:0000256" key="2">
    <source>
        <dbReference type="ARBA" id="ARBA00023125"/>
    </source>
</evidence>
<dbReference type="PRINTS" id="PR00598">
    <property type="entry name" value="HTHMARR"/>
</dbReference>
<dbReference type="PANTHER" id="PTHR42756:SF1">
    <property type="entry name" value="TRANSCRIPTIONAL REPRESSOR OF EMRAB OPERON"/>
    <property type="match status" value="1"/>
</dbReference>
<comment type="caution">
    <text evidence="5">The sequence shown here is derived from an EMBL/GenBank/DDBJ whole genome shotgun (WGS) entry which is preliminary data.</text>
</comment>
<evidence type="ECO:0000256" key="3">
    <source>
        <dbReference type="ARBA" id="ARBA00023163"/>
    </source>
</evidence>
<keyword evidence="3" id="KW-0804">Transcription</keyword>
<keyword evidence="6" id="KW-1185">Reference proteome</keyword>
<dbReference type="InterPro" id="IPR036390">
    <property type="entry name" value="WH_DNA-bd_sf"/>
</dbReference>
<dbReference type="SMART" id="SM00347">
    <property type="entry name" value="HTH_MARR"/>
    <property type="match status" value="1"/>
</dbReference>
<dbReference type="GO" id="GO:0003677">
    <property type="term" value="F:DNA binding"/>
    <property type="evidence" value="ECO:0007669"/>
    <property type="project" value="UniProtKB-KW"/>
</dbReference>
<dbReference type="InterPro" id="IPR036388">
    <property type="entry name" value="WH-like_DNA-bd_sf"/>
</dbReference>
<dbReference type="Proteomes" id="UP000477488">
    <property type="component" value="Unassembled WGS sequence"/>
</dbReference>
<dbReference type="CDD" id="cd00090">
    <property type="entry name" value="HTH_ARSR"/>
    <property type="match status" value="1"/>
</dbReference>
<gene>
    <name evidence="5" type="ORF">FYJ44_05245</name>
</gene>
<dbReference type="AlphaFoldDB" id="A0A6L5XJV0"/>